<dbReference type="InterPro" id="IPR036654">
    <property type="entry name" value="DNA_pol_III_psi_sf"/>
</dbReference>
<gene>
    <name evidence="1" type="ORF">DXX93_17180</name>
</gene>
<dbReference type="AlphaFoldDB" id="A0A3E0TVX9"/>
<name>A0A3E0TVX9_9GAMM</name>
<dbReference type="GO" id="GO:0006260">
    <property type="term" value="P:DNA replication"/>
    <property type="evidence" value="ECO:0007669"/>
    <property type="project" value="InterPro"/>
</dbReference>
<dbReference type="Gene3D" id="3.40.50.10220">
    <property type="entry name" value="DNA polymerase III, psi subunit"/>
    <property type="match status" value="1"/>
</dbReference>
<dbReference type="GO" id="GO:0003887">
    <property type="term" value="F:DNA-directed DNA polymerase activity"/>
    <property type="evidence" value="ECO:0007669"/>
    <property type="project" value="InterPro"/>
</dbReference>
<dbReference type="RefSeq" id="WP_116009179.1">
    <property type="nucleotide sequence ID" value="NZ_QUOU01000001.1"/>
</dbReference>
<protein>
    <recommendedName>
        <fullName evidence="3">DNA polymerase III subunit psi</fullName>
    </recommendedName>
</protein>
<proteinExistence type="predicted"/>
<evidence type="ECO:0000313" key="2">
    <source>
        <dbReference type="Proteomes" id="UP000256478"/>
    </source>
</evidence>
<evidence type="ECO:0000313" key="1">
    <source>
        <dbReference type="EMBL" id="REL28125.1"/>
    </source>
</evidence>
<comment type="caution">
    <text evidence="1">The sequence shown here is derived from an EMBL/GenBank/DDBJ whole genome shotgun (WGS) entry which is preliminary data.</text>
</comment>
<dbReference type="Pfam" id="PF03603">
    <property type="entry name" value="DNA_III_psi"/>
    <property type="match status" value="1"/>
</dbReference>
<dbReference type="EMBL" id="QUOU01000001">
    <property type="protein sequence ID" value="REL28125.1"/>
    <property type="molecule type" value="Genomic_DNA"/>
</dbReference>
<dbReference type="Proteomes" id="UP000256478">
    <property type="component" value="Unassembled WGS sequence"/>
</dbReference>
<dbReference type="InterPro" id="IPR004615">
    <property type="entry name" value="DNA_pol_III_psi"/>
</dbReference>
<reference evidence="1 2" key="1">
    <citation type="submission" date="2018-08" db="EMBL/GenBank/DDBJ databases">
        <title>Thalassotalea euphylliae genome.</title>
        <authorList>
            <person name="Summers S."/>
            <person name="Rice S.A."/>
            <person name="Freckelton M.L."/>
            <person name="Nedved B.T."/>
            <person name="Hadfield M.G."/>
        </authorList>
    </citation>
    <scope>NUCLEOTIDE SEQUENCE [LARGE SCALE GENOMIC DNA]</scope>
    <source>
        <strain evidence="1 2">H1</strain>
    </source>
</reference>
<accession>A0A3E0TVX9</accession>
<evidence type="ECO:0008006" key="3">
    <source>
        <dbReference type="Google" id="ProtNLM"/>
    </source>
</evidence>
<organism evidence="1 2">
    <name type="scientific">Thalassotalea euphylliae</name>
    <dbReference type="NCBI Taxonomy" id="1655234"/>
    <lineage>
        <taxon>Bacteria</taxon>
        <taxon>Pseudomonadati</taxon>
        <taxon>Pseudomonadota</taxon>
        <taxon>Gammaproteobacteria</taxon>
        <taxon>Alteromonadales</taxon>
        <taxon>Colwelliaceae</taxon>
        <taxon>Thalassotalea</taxon>
    </lineage>
</organism>
<dbReference type="GO" id="GO:0008408">
    <property type="term" value="F:3'-5' exonuclease activity"/>
    <property type="evidence" value="ECO:0007669"/>
    <property type="project" value="InterPro"/>
</dbReference>
<sequence>MIQQAAFDKLTAMGIELYQLREQQSNEAANSYLTLDESTITGNRLYLDVLAALSLNQTEVTISPNTIDLGLFCWHFHDENSVKLEQQNLQTPTLEALAEQPHLKQQLWQLLTN</sequence>
<dbReference type="SUPFAM" id="SSF102220">
    <property type="entry name" value="DNA polymerase III psi subunit"/>
    <property type="match status" value="1"/>
</dbReference>
<dbReference type="OrthoDB" id="6226957at2"/>